<sequence length="106" mass="11386">MSLCDNISPQHRGLENAIIFREVVKEALMADVHIGSALGDSTQDRFGASCAPALPERTVARPSVQQDRKGGKLPRNVASALRRGCVNVARALCVKCQARSDAKEAE</sequence>
<organism evidence="1 2">
    <name type="scientific">Aldrovandia affinis</name>
    <dbReference type="NCBI Taxonomy" id="143900"/>
    <lineage>
        <taxon>Eukaryota</taxon>
        <taxon>Metazoa</taxon>
        <taxon>Chordata</taxon>
        <taxon>Craniata</taxon>
        <taxon>Vertebrata</taxon>
        <taxon>Euteleostomi</taxon>
        <taxon>Actinopterygii</taxon>
        <taxon>Neopterygii</taxon>
        <taxon>Teleostei</taxon>
        <taxon>Notacanthiformes</taxon>
        <taxon>Halosauridae</taxon>
        <taxon>Aldrovandia</taxon>
    </lineage>
</organism>
<dbReference type="AlphaFoldDB" id="A0AAD7W876"/>
<keyword evidence="2" id="KW-1185">Reference proteome</keyword>
<dbReference type="EMBL" id="JAINUG010000219">
    <property type="protein sequence ID" value="KAJ8387015.1"/>
    <property type="molecule type" value="Genomic_DNA"/>
</dbReference>
<reference evidence="1" key="1">
    <citation type="journal article" date="2023" name="Science">
        <title>Genome structures resolve the early diversification of teleost fishes.</title>
        <authorList>
            <person name="Parey E."/>
            <person name="Louis A."/>
            <person name="Montfort J."/>
            <person name="Bouchez O."/>
            <person name="Roques C."/>
            <person name="Iampietro C."/>
            <person name="Lluch J."/>
            <person name="Castinel A."/>
            <person name="Donnadieu C."/>
            <person name="Desvignes T."/>
            <person name="Floi Bucao C."/>
            <person name="Jouanno E."/>
            <person name="Wen M."/>
            <person name="Mejri S."/>
            <person name="Dirks R."/>
            <person name="Jansen H."/>
            <person name="Henkel C."/>
            <person name="Chen W.J."/>
            <person name="Zahm M."/>
            <person name="Cabau C."/>
            <person name="Klopp C."/>
            <person name="Thompson A.W."/>
            <person name="Robinson-Rechavi M."/>
            <person name="Braasch I."/>
            <person name="Lecointre G."/>
            <person name="Bobe J."/>
            <person name="Postlethwait J.H."/>
            <person name="Berthelot C."/>
            <person name="Roest Crollius H."/>
            <person name="Guiguen Y."/>
        </authorList>
    </citation>
    <scope>NUCLEOTIDE SEQUENCE</scope>
    <source>
        <strain evidence="1">NC1722</strain>
    </source>
</reference>
<protein>
    <submittedName>
        <fullName evidence="1">Uncharacterized protein</fullName>
    </submittedName>
</protein>
<evidence type="ECO:0000313" key="2">
    <source>
        <dbReference type="Proteomes" id="UP001221898"/>
    </source>
</evidence>
<proteinExistence type="predicted"/>
<comment type="caution">
    <text evidence="1">The sequence shown here is derived from an EMBL/GenBank/DDBJ whole genome shotgun (WGS) entry which is preliminary data.</text>
</comment>
<evidence type="ECO:0000313" key="1">
    <source>
        <dbReference type="EMBL" id="KAJ8387015.1"/>
    </source>
</evidence>
<accession>A0AAD7W876</accession>
<dbReference type="Proteomes" id="UP001221898">
    <property type="component" value="Unassembled WGS sequence"/>
</dbReference>
<gene>
    <name evidence="1" type="ORF">AAFF_G00161920</name>
</gene>
<name>A0AAD7W876_9TELE</name>